<dbReference type="EMBL" id="LSDD01000113">
    <property type="protein sequence ID" value="KXB63346.1"/>
    <property type="molecule type" value="Genomic_DNA"/>
</dbReference>
<accession>A0A134A6L5</accession>
<dbReference type="OrthoDB" id="81016at2"/>
<dbReference type="RefSeq" id="WP_060918241.1">
    <property type="nucleotide sequence ID" value="NZ_KQ960091.1"/>
</dbReference>
<keyword evidence="2" id="KW-1185">Reference proteome</keyword>
<evidence type="ECO:0000313" key="2">
    <source>
        <dbReference type="Proteomes" id="UP000070483"/>
    </source>
</evidence>
<evidence type="ECO:0000313" key="1">
    <source>
        <dbReference type="EMBL" id="KXB63346.1"/>
    </source>
</evidence>
<reference evidence="2" key="1">
    <citation type="submission" date="2016-01" db="EMBL/GenBank/DDBJ databases">
        <authorList>
            <person name="Mitreva M."/>
            <person name="Pepin K.H."/>
            <person name="Mihindukulasuriya K.A."/>
            <person name="Fulton R."/>
            <person name="Fronick C."/>
            <person name="O'Laughlin M."/>
            <person name="Miner T."/>
            <person name="Herter B."/>
            <person name="Rosa B.A."/>
            <person name="Cordes M."/>
            <person name="Tomlinson C."/>
            <person name="Wollam A."/>
            <person name="Palsikar V.B."/>
            <person name="Mardis E.R."/>
            <person name="Wilson R.K."/>
        </authorList>
    </citation>
    <scope>NUCLEOTIDE SEQUENCE [LARGE SCALE GENOMIC DNA]</scope>
    <source>
        <strain evidence="2">KA00185</strain>
    </source>
</reference>
<dbReference type="PATRIC" id="fig|157687.3.peg.1597"/>
<sequence length="83" mass="9881">MLKEKAKAKVIVIDFENKKGWKIYHNEDLYGNTEIKDSRFWNDVQNGYYRFVKGTTLVADIDCPWKIEEPLRILKVHEVIHSD</sequence>
<protein>
    <submittedName>
        <fullName evidence="1">Uncharacterized protein</fullName>
    </submittedName>
</protein>
<comment type="caution">
    <text evidence="1">The sequence shown here is derived from an EMBL/GenBank/DDBJ whole genome shotgun (WGS) entry which is preliminary data.</text>
</comment>
<proteinExistence type="predicted"/>
<gene>
    <name evidence="1" type="ORF">HMPREF3180_01606</name>
</gene>
<name>A0A134A6L5_9FUSO</name>
<dbReference type="AlphaFoldDB" id="A0A134A6L5"/>
<dbReference type="STRING" id="157687.HMPREF3180_01606"/>
<dbReference type="Proteomes" id="UP000070483">
    <property type="component" value="Unassembled WGS sequence"/>
</dbReference>
<organism evidence="1 2">
    <name type="scientific">Leptotrichia wadei</name>
    <dbReference type="NCBI Taxonomy" id="157687"/>
    <lineage>
        <taxon>Bacteria</taxon>
        <taxon>Fusobacteriati</taxon>
        <taxon>Fusobacteriota</taxon>
        <taxon>Fusobacteriia</taxon>
        <taxon>Fusobacteriales</taxon>
        <taxon>Leptotrichiaceae</taxon>
        <taxon>Leptotrichia</taxon>
    </lineage>
</organism>